<feature type="region of interest" description="Disordered" evidence="4">
    <location>
        <begin position="394"/>
        <end position="414"/>
    </location>
</feature>
<dbReference type="SUPFAM" id="SSF47986">
    <property type="entry name" value="DEATH domain"/>
    <property type="match status" value="1"/>
</dbReference>
<feature type="region of interest" description="Disordered" evidence="4">
    <location>
        <begin position="636"/>
        <end position="669"/>
    </location>
</feature>
<reference evidence="7 9" key="3">
    <citation type="journal article" date="2011" name="PLoS Biol.">
        <title>Modernizing reference genome assemblies.</title>
        <authorList>
            <person name="Church D.M."/>
            <person name="Schneider V.A."/>
            <person name="Graves T."/>
            <person name="Auger K."/>
            <person name="Cunningham F."/>
            <person name="Bouk N."/>
            <person name="Chen H.C."/>
            <person name="Agarwala R."/>
            <person name="McLaren W.M."/>
            <person name="Ritchie G.R."/>
            <person name="Albracht D."/>
            <person name="Kremitzki M."/>
            <person name="Rock S."/>
            <person name="Kotkiewicz H."/>
            <person name="Kremitzki C."/>
            <person name="Wollam A."/>
            <person name="Trani L."/>
            <person name="Fulton L."/>
            <person name="Fulton R."/>
            <person name="Matthews L."/>
            <person name="Whitehead S."/>
            <person name="Chow W."/>
            <person name="Torrance J."/>
            <person name="Dunn M."/>
            <person name="Harden G."/>
            <person name="Threadgold G."/>
            <person name="Wood J."/>
            <person name="Collins J."/>
            <person name="Heath P."/>
            <person name="Griffiths G."/>
            <person name="Pelan S."/>
            <person name="Grafham D."/>
            <person name="Eichler E.E."/>
            <person name="Weinstock G."/>
            <person name="Mardis E.R."/>
            <person name="Wilson R.K."/>
            <person name="Howe K."/>
            <person name="Flicek P."/>
            <person name="Hubbard T."/>
        </authorList>
    </citation>
    <scope>NUCLEOTIDE SEQUENCE [LARGE SCALE GENOMIC DNA]</scope>
    <source>
        <strain evidence="7 9">C57BL/6J</strain>
    </source>
</reference>
<evidence type="ECO:0000259" key="5">
    <source>
        <dbReference type="PROSITE" id="PS50824"/>
    </source>
</evidence>
<reference evidence="11" key="2">
    <citation type="journal article" date="2010" name="Cell">
        <title>A tissue-specific atlas of mouse protein phosphorylation and expression.</title>
        <authorList>
            <person name="Huttlin E.L."/>
            <person name="Jedrychowski M.P."/>
            <person name="Elias J.E."/>
            <person name="Goswami T."/>
            <person name="Rad R."/>
            <person name="Beausoleil S.A."/>
            <person name="Villen J."/>
            <person name="Haas W."/>
            <person name="Sowa M.E."/>
            <person name="Gygi S.P."/>
        </authorList>
    </citation>
    <scope>IDENTIFICATION BY MASS SPECTROMETRY [LARGE SCALE ANALYSIS]</scope>
</reference>
<dbReference type="BioGRID-ORCS" id="15950">
    <property type="hits" value="2 hits in 76 CRISPR screens"/>
</dbReference>
<dbReference type="jPOST" id="E9QAN9"/>
<organism evidence="7 9">
    <name type="scientific">Mus musculus</name>
    <name type="common">Mouse</name>
    <dbReference type="NCBI Taxonomy" id="10090"/>
    <lineage>
        <taxon>Eukaryota</taxon>
        <taxon>Metazoa</taxon>
        <taxon>Chordata</taxon>
        <taxon>Craniata</taxon>
        <taxon>Vertebrata</taxon>
        <taxon>Euteleostomi</taxon>
        <taxon>Mammalia</taxon>
        <taxon>Eutheria</taxon>
        <taxon>Euarchontoglires</taxon>
        <taxon>Glires</taxon>
        <taxon>Rodentia</taxon>
        <taxon>Myomorpha</taxon>
        <taxon>Muroidea</taxon>
        <taxon>Muridae</taxon>
        <taxon>Murinae</taxon>
        <taxon>Mus</taxon>
        <taxon>Mus</taxon>
    </lineage>
</organism>
<evidence type="ECO:0000256" key="2">
    <source>
        <dbReference type="ARBA" id="ARBA00008647"/>
    </source>
</evidence>
<dbReference type="UCSC" id="uc007dsd.2">
    <property type="organism name" value="mouse"/>
</dbReference>
<dbReference type="iPTMnet" id="E9QAN9"/>
<dbReference type="STRING" id="10090.ENSMUSP00000122424"/>
<dbReference type="VEuPathDB" id="HostDB:ENSMUSG00000039997"/>
<dbReference type="InterPro" id="IPR004020">
    <property type="entry name" value="DAPIN"/>
</dbReference>
<dbReference type="PhylomeDB" id="E9QAN9"/>
<dbReference type="CDD" id="cd08305">
    <property type="entry name" value="Pyrin"/>
    <property type="match status" value="1"/>
</dbReference>
<dbReference type="GeneID" id="15950"/>
<dbReference type="Pfam" id="PF02758">
    <property type="entry name" value="PYRIN"/>
    <property type="match status" value="1"/>
</dbReference>
<dbReference type="RefSeq" id="XP_011237064.1">
    <property type="nucleotide sequence ID" value="XM_011238762.3"/>
</dbReference>
<dbReference type="PANTHER" id="PTHR12200:SF24">
    <property type="entry name" value="INTERFERON ACTIVATED GENE 207-RELATED"/>
    <property type="match status" value="1"/>
</dbReference>
<dbReference type="CTD" id="15950"/>
<dbReference type="GO" id="GO:0002218">
    <property type="term" value="P:activation of innate immune response"/>
    <property type="evidence" value="ECO:0007669"/>
    <property type="project" value="InterPro"/>
</dbReference>
<reference evidence="7" key="5">
    <citation type="submission" date="2025-09" db="UniProtKB">
        <authorList>
            <consortium name="Ensembl"/>
        </authorList>
    </citation>
    <scope>IDENTIFICATION</scope>
    <source>
        <strain evidence="7">C57BL/6J</strain>
    </source>
</reference>
<dbReference type="AlphaFoldDB" id="E9QAN9"/>
<gene>
    <name evidence="7 8" type="primary">Ifi203</name>
</gene>
<feature type="compositionally biased region" description="Polar residues" evidence="4">
    <location>
        <begin position="108"/>
        <end position="127"/>
    </location>
</feature>
<feature type="domain" description="Pyrin" evidence="5">
    <location>
        <begin position="2"/>
        <end position="88"/>
    </location>
</feature>
<feature type="region of interest" description="Disordered" evidence="4">
    <location>
        <begin position="85"/>
        <end position="223"/>
    </location>
</feature>
<dbReference type="Gene3D" id="2.40.50.140">
    <property type="entry name" value="Nucleic acid-binding proteins"/>
    <property type="match status" value="2"/>
</dbReference>
<dbReference type="Gene3D" id="1.10.533.10">
    <property type="entry name" value="Death Domain, Fas"/>
    <property type="match status" value="1"/>
</dbReference>
<dbReference type="Bgee" id="ENSMUSG00000039997">
    <property type="expression patterns" value="Expressed in peripheral lymph node and 148 other cell types or tissues"/>
</dbReference>
<dbReference type="SMART" id="SM01289">
    <property type="entry name" value="PYRIN"/>
    <property type="match status" value="1"/>
</dbReference>
<feature type="compositionally biased region" description="Basic residues" evidence="4">
    <location>
        <begin position="235"/>
        <end position="245"/>
    </location>
</feature>
<comment type="similarity">
    <text evidence="2">Belongs to the HIN-200 family.</text>
</comment>
<dbReference type="Pfam" id="PF02760">
    <property type="entry name" value="HIN"/>
    <property type="match status" value="1"/>
</dbReference>
<dbReference type="HOGENOM" id="CLU_304019_0_0_1"/>
<proteinExistence type="evidence at protein level"/>
<comment type="subcellular location">
    <subcellularLocation>
        <location evidence="1">Nucleus</location>
    </subcellularLocation>
</comment>
<dbReference type="Proteomes" id="UP000000589">
    <property type="component" value="Chromosome 1"/>
</dbReference>
<dbReference type="FunFam" id="2.40.50.140:FF:000101">
    <property type="entry name" value="Myeloid cell nuclear differentiation antigen"/>
    <property type="match status" value="1"/>
</dbReference>
<feature type="domain" description="HIN-200" evidence="6">
    <location>
        <begin position="653"/>
        <end position="851"/>
    </location>
</feature>
<keyword evidence="3" id="KW-0539">Nucleus</keyword>
<dbReference type="GeneTree" id="ENSGT00390000013296"/>
<feature type="compositionally biased region" description="Polar residues" evidence="4">
    <location>
        <begin position="581"/>
        <end position="603"/>
    </location>
</feature>
<dbReference type="InterPro" id="IPR012340">
    <property type="entry name" value="NA-bd_OB-fold"/>
</dbReference>
<dbReference type="MGI" id="MGI:96428">
    <property type="gene designation" value="Ifi203"/>
</dbReference>
<dbReference type="PROSITE" id="PS50834">
    <property type="entry name" value="HIN_200"/>
    <property type="match status" value="1"/>
</dbReference>
<evidence type="ECO:0000313" key="7">
    <source>
        <dbReference type="Ensembl" id="ENSMUSP00000122424.2"/>
    </source>
</evidence>
<evidence type="ECO:0000313" key="8">
    <source>
        <dbReference type="MGI" id="MGI:96428"/>
    </source>
</evidence>
<feature type="compositionally biased region" description="Basic residues" evidence="4">
    <location>
        <begin position="89"/>
        <end position="103"/>
    </location>
</feature>
<dbReference type="InterPro" id="IPR011029">
    <property type="entry name" value="DEATH-like_dom_sf"/>
</dbReference>
<evidence type="ECO:0000256" key="3">
    <source>
        <dbReference type="ARBA" id="ARBA00023242"/>
    </source>
</evidence>
<reference evidence="7" key="4">
    <citation type="submission" date="2025-08" db="UniProtKB">
        <authorList>
            <consortium name="Ensembl"/>
        </authorList>
    </citation>
    <scope>IDENTIFICATION</scope>
    <source>
        <strain evidence="7">C57BL/6J</strain>
    </source>
</reference>
<dbReference type="SMR" id="E9QAN9"/>
<feature type="compositionally biased region" description="Low complexity" evidence="4">
    <location>
        <begin position="179"/>
        <end position="188"/>
    </location>
</feature>
<feature type="compositionally biased region" description="Basic residues" evidence="4">
    <location>
        <begin position="214"/>
        <end position="223"/>
    </location>
</feature>
<evidence type="ECO:0000256" key="1">
    <source>
        <dbReference type="ARBA" id="ARBA00004123"/>
    </source>
</evidence>
<feature type="compositionally biased region" description="Polar residues" evidence="4">
    <location>
        <begin position="402"/>
        <end position="414"/>
    </location>
</feature>
<keyword evidence="10" id="KW-1267">Proteomics identification</keyword>
<dbReference type="OrthoDB" id="9622064at2759"/>
<dbReference type="InterPro" id="IPR004021">
    <property type="entry name" value="HIN200/IF120x"/>
</dbReference>
<dbReference type="AGR" id="MGI:96428"/>
<evidence type="ECO:0000313" key="9">
    <source>
        <dbReference type="Proteomes" id="UP000000589"/>
    </source>
</evidence>
<sequence>MMAEYKNIVLLKGLENMEDYQFRTVKSLLRKELKLTKKMQEDYDRIQLADWIEDKFPKDAGLDKLIKVCEHIKDLKDLAKKLKTEKAKVQKKKEGKCKTAGKKKGQDELSSSESLFNNKESNKSVPSSKKKRKQITKTEGGKKKKLTQEQAQLPETSGTNIKKEEDCLQNPHKSPPTPSSSSSNKKNPVVASFLLASRASTSGAKTREQDILRHKQRPSRKGGFKTTFCERIKKQKNRTIRKHSISKTEGPQEKQQRVELSSISNFQAVSELLTFEGLSAIPSSRLQSSQKPLEAHLDLKMSPISPTSPCHNLPVSLSSDSNVHLNSNAHSILFSGAQVPHVPSATGFSNVGVPLMPSETVFSSSSAPQISQITVPSSIRDLYLPKPAAFNSTEAPHKQAIASRNGQTTRAPSAKLTSKSQFLKLHPPATASSNSQVPHILATMPRNISVTQVPQTRTSSSIQTLNSATVKASKNVQAPQVSLPIRPNYFLASVAPPSATPNRLTSHGPLLSIATSRAQTTQIEPGTESICVQALHAPPSTVSRNKCTTPLTQGAESSTGEALPLPKVKACTIFQAPRVSSPTASSSIMKPHATSSKTSSSLLDQHATSSTASSSRLLALKLSPVTASRALSAIPGLSETIHRSPSSAPRRGTVPKEPSREEGHHQGPKQVMVLKVTEPFTYDFEETKRMFHATVATETEFFRVKVFDTALMSKFIPGKIIAISHYIGCNGFLEIYRASCVSDVNINPTMIISNTLSESAIATPKISYLLSQAKGTFVNGEFVVFKKSERHECICYGIGDDTGKMAVVVYGRLTNVRCEPGSKLRLVCFELTSTKDVCLLRSVRHSYMQVINEGKPLNPDSVRRNSLEPYF</sequence>
<dbReference type="FunFam" id="2.40.50.140:FF:000500">
    <property type="entry name" value="Interferon-activable protein 202"/>
    <property type="match status" value="1"/>
</dbReference>
<dbReference type="GO" id="GO:0005634">
    <property type="term" value="C:nucleus"/>
    <property type="evidence" value="ECO:0007669"/>
    <property type="project" value="UniProtKB-SubCell"/>
</dbReference>
<feature type="compositionally biased region" description="Polar residues" evidence="4">
    <location>
        <begin position="151"/>
        <end position="160"/>
    </location>
</feature>
<dbReference type="ProteomicsDB" id="304311"/>
<dbReference type="GO" id="GO:0035458">
    <property type="term" value="P:cellular response to interferon-beta"/>
    <property type="evidence" value="ECO:0007669"/>
    <property type="project" value="InterPro"/>
</dbReference>
<dbReference type="PROSITE" id="PS50824">
    <property type="entry name" value="DAPIN"/>
    <property type="match status" value="1"/>
</dbReference>
<dbReference type="RefSeq" id="NP_001289578.1">
    <property type="nucleotide sequence ID" value="NM_001302649.1"/>
</dbReference>
<feature type="region of interest" description="Disordered" evidence="4">
    <location>
        <begin position="540"/>
        <end position="561"/>
    </location>
</feature>
<name>E9QAN9_MOUSE</name>
<dbReference type="DNASU" id="15950"/>
<evidence type="ECO:0000259" key="6">
    <source>
        <dbReference type="PROSITE" id="PS50834"/>
    </source>
</evidence>
<dbReference type="Ensembl" id="ENSMUST00000129829.8">
    <property type="protein sequence ID" value="ENSMUSP00000122424.2"/>
    <property type="gene ID" value="ENSMUSG00000039997.17"/>
</dbReference>
<dbReference type="PaxDb" id="10090-ENSMUSP00000122424"/>
<evidence type="ECO:0007829" key="11">
    <source>
        <dbReference type="PubMed" id="21183079"/>
    </source>
</evidence>
<feature type="compositionally biased region" description="Polar residues" evidence="4">
    <location>
        <begin position="540"/>
        <end position="560"/>
    </location>
</feature>
<evidence type="ECO:0000256" key="4">
    <source>
        <dbReference type="SAM" id="MobiDB-lite"/>
    </source>
</evidence>
<keyword evidence="9" id="KW-1185">Reference proteome</keyword>
<dbReference type="InterPro" id="IPR040205">
    <property type="entry name" value="HIN-200"/>
</dbReference>
<reference evidence="7 9" key="1">
    <citation type="journal article" date="2009" name="PLoS Biol.">
        <title>Lineage-specific biology revealed by a finished genome assembly of the mouse.</title>
        <authorList>
            <consortium name="Mouse Genome Sequencing Consortium"/>
            <person name="Church D.M."/>
            <person name="Goodstadt L."/>
            <person name="Hillier L.W."/>
            <person name="Zody M.C."/>
            <person name="Goldstein S."/>
            <person name="She X."/>
            <person name="Bult C.J."/>
            <person name="Agarwala R."/>
            <person name="Cherry J.L."/>
            <person name="DiCuccio M."/>
            <person name="Hlavina W."/>
            <person name="Kapustin Y."/>
            <person name="Meric P."/>
            <person name="Maglott D."/>
            <person name="Birtle Z."/>
            <person name="Marques A.C."/>
            <person name="Graves T."/>
            <person name="Zhou S."/>
            <person name="Teague B."/>
            <person name="Potamousis K."/>
            <person name="Churas C."/>
            <person name="Place M."/>
            <person name="Herschleb J."/>
            <person name="Runnheim R."/>
            <person name="Forrest D."/>
            <person name="Amos-Landgraf J."/>
            <person name="Schwartz D.C."/>
            <person name="Cheng Z."/>
            <person name="Lindblad-Toh K."/>
            <person name="Eichler E.E."/>
            <person name="Ponting C.P."/>
        </authorList>
    </citation>
    <scope>NUCLEOTIDE SEQUENCE [LARGE SCALE GENOMIC DNA]</scope>
    <source>
        <strain evidence="7 9">C57BL/6J</strain>
    </source>
</reference>
<dbReference type="SUPFAM" id="SSF159141">
    <property type="entry name" value="HIN-2000 domain-like"/>
    <property type="match status" value="2"/>
</dbReference>
<protein>
    <submittedName>
        <fullName evidence="7">Interferon activated gene 203</fullName>
    </submittedName>
</protein>
<dbReference type="ExpressionAtlas" id="E9QAN9">
    <property type="expression patterns" value="baseline and differential"/>
</dbReference>
<dbReference type="FunFam" id="1.10.533.10:FF:000011">
    <property type="entry name" value="Myeloid cell nuclear differentiation antigen"/>
    <property type="match status" value="1"/>
</dbReference>
<dbReference type="PANTHER" id="PTHR12200">
    <property type="entry name" value="INTERFERON-INDUCIBLE PROTEIN AIM2 FAMILY MEMBER"/>
    <property type="match status" value="1"/>
</dbReference>
<evidence type="ECO:0007829" key="10">
    <source>
        <dbReference type="ProteomicsDB" id="E9QAN9"/>
    </source>
</evidence>
<feature type="region of interest" description="Disordered" evidence="4">
    <location>
        <begin position="581"/>
        <end position="607"/>
    </location>
</feature>
<feature type="region of interest" description="Disordered" evidence="4">
    <location>
        <begin position="235"/>
        <end position="255"/>
    </location>
</feature>
<accession>E9QAN9</accession>